<evidence type="ECO:0000256" key="1">
    <source>
        <dbReference type="ARBA" id="ARBA00000032"/>
    </source>
</evidence>
<comment type="catalytic activity">
    <reaction evidence="1">
        <text>a phosphate monoester + H2O = an alcohol + phosphate</text>
        <dbReference type="Rhea" id="RHEA:15017"/>
        <dbReference type="ChEBI" id="CHEBI:15377"/>
        <dbReference type="ChEBI" id="CHEBI:30879"/>
        <dbReference type="ChEBI" id="CHEBI:43474"/>
        <dbReference type="ChEBI" id="CHEBI:67140"/>
        <dbReference type="EC" id="3.1.3.2"/>
    </reaction>
</comment>
<reference evidence="8 9" key="1">
    <citation type="submission" date="2015-09" db="EMBL/GenBank/DDBJ databases">
        <title>Draft genome of the parasitic nematode Teladorsagia circumcincta isolate WARC Sus (inbred).</title>
        <authorList>
            <person name="Mitreva M."/>
        </authorList>
    </citation>
    <scope>NUCLEOTIDE SEQUENCE [LARGE SCALE GENOMIC DNA]</scope>
    <source>
        <strain evidence="8 9">S</strain>
    </source>
</reference>
<dbReference type="EC" id="3.1.3.2" evidence="3"/>
<evidence type="ECO:0000256" key="5">
    <source>
        <dbReference type="ARBA" id="ARBA00022801"/>
    </source>
</evidence>
<proteinExistence type="inferred from homology"/>
<dbReference type="PANTHER" id="PTHR11567:SF211">
    <property type="entry name" value="PROSTATIC ACID PHOSPHATASE"/>
    <property type="match status" value="1"/>
</dbReference>
<keyword evidence="5" id="KW-0378">Hydrolase</keyword>
<comment type="similarity">
    <text evidence="2">Belongs to the histidine acid phosphatase family.</text>
</comment>
<evidence type="ECO:0000256" key="6">
    <source>
        <dbReference type="ARBA" id="ARBA00023157"/>
    </source>
</evidence>
<evidence type="ECO:0000256" key="7">
    <source>
        <dbReference type="ARBA" id="ARBA00023180"/>
    </source>
</evidence>
<dbReference type="SUPFAM" id="SSF53254">
    <property type="entry name" value="Phosphoglycerate mutase-like"/>
    <property type="match status" value="1"/>
</dbReference>
<dbReference type="InterPro" id="IPR000560">
    <property type="entry name" value="His_Pase_clade-2"/>
</dbReference>
<dbReference type="OrthoDB" id="258392at2759"/>
<keyword evidence="4" id="KW-0732">Signal</keyword>
<keyword evidence="9" id="KW-1185">Reference proteome</keyword>
<evidence type="ECO:0000256" key="4">
    <source>
        <dbReference type="ARBA" id="ARBA00022729"/>
    </source>
</evidence>
<dbReference type="InterPro" id="IPR029033">
    <property type="entry name" value="His_PPase_superfam"/>
</dbReference>
<evidence type="ECO:0000313" key="8">
    <source>
        <dbReference type="EMBL" id="PIO71668.1"/>
    </source>
</evidence>
<dbReference type="PANTHER" id="PTHR11567">
    <property type="entry name" value="ACID PHOSPHATASE-RELATED"/>
    <property type="match status" value="1"/>
</dbReference>
<accession>A0A2G9UN47</accession>
<dbReference type="AlphaFoldDB" id="A0A2G9UN47"/>
<name>A0A2G9UN47_TELCI</name>
<gene>
    <name evidence="8" type="ORF">TELCIR_06425</name>
</gene>
<keyword evidence="6" id="KW-1015">Disulfide bond</keyword>
<dbReference type="GO" id="GO:0003993">
    <property type="term" value="F:acid phosphatase activity"/>
    <property type="evidence" value="ECO:0007669"/>
    <property type="project" value="UniProtKB-EC"/>
</dbReference>
<evidence type="ECO:0000256" key="2">
    <source>
        <dbReference type="ARBA" id="ARBA00005375"/>
    </source>
</evidence>
<organism evidence="8 9">
    <name type="scientific">Teladorsagia circumcincta</name>
    <name type="common">Brown stomach worm</name>
    <name type="synonym">Ostertagia circumcincta</name>
    <dbReference type="NCBI Taxonomy" id="45464"/>
    <lineage>
        <taxon>Eukaryota</taxon>
        <taxon>Metazoa</taxon>
        <taxon>Ecdysozoa</taxon>
        <taxon>Nematoda</taxon>
        <taxon>Chromadorea</taxon>
        <taxon>Rhabditida</taxon>
        <taxon>Rhabditina</taxon>
        <taxon>Rhabditomorpha</taxon>
        <taxon>Strongyloidea</taxon>
        <taxon>Trichostrongylidae</taxon>
        <taxon>Teladorsagia</taxon>
    </lineage>
</organism>
<keyword evidence="7" id="KW-0325">Glycoprotein</keyword>
<dbReference type="Gene3D" id="3.40.50.1240">
    <property type="entry name" value="Phosphoglycerate mutase-like"/>
    <property type="match status" value="1"/>
</dbReference>
<protein>
    <recommendedName>
        <fullName evidence="3">acid phosphatase</fullName>
        <ecNumber evidence="3">3.1.3.2</ecNumber>
    </recommendedName>
</protein>
<sequence>MATTKCKNEGLDADACLSTEKESYERSEANIPILTGLLLTYSCADHEYDNARVANTNFMVHFFNNLLIWRHGDRSPTATFPTDPFQERNWTFGGGGFGQLSPIGMRQHMRFGKLLRETYIDEMKFLSPRYSSKEVSYKLFAE</sequence>
<dbReference type="Pfam" id="PF00328">
    <property type="entry name" value="His_Phos_2"/>
    <property type="match status" value="1"/>
</dbReference>
<dbReference type="InterPro" id="IPR050645">
    <property type="entry name" value="Histidine_acid_phosphatase"/>
</dbReference>
<dbReference type="Proteomes" id="UP000230423">
    <property type="component" value="Unassembled WGS sequence"/>
</dbReference>
<dbReference type="EMBL" id="KZ345887">
    <property type="protein sequence ID" value="PIO71668.1"/>
    <property type="molecule type" value="Genomic_DNA"/>
</dbReference>
<evidence type="ECO:0000313" key="9">
    <source>
        <dbReference type="Proteomes" id="UP000230423"/>
    </source>
</evidence>
<evidence type="ECO:0000256" key="3">
    <source>
        <dbReference type="ARBA" id="ARBA00012646"/>
    </source>
</evidence>
<dbReference type="CDD" id="cd07040">
    <property type="entry name" value="HP"/>
    <property type="match status" value="1"/>
</dbReference>